<sequence length="803" mass="92141">MSNFKKSTIAIEDTQDDETFIEDTNPNRVLLDNDSDFVNEKDGGEEVKQNNKRERENKDGKLRSKYWKYFDIVYIEDDDGVRRKTAKCKFCSAVLKADPIKNGTTGLKKHSTSCKKNPENILKKQNTLQFKKEANGEGNISAWKHDENRIKKALLNLFVVAELPFKFVENEAFIEYTSALNGKVSLPSRHKISRDVGKYYIEERNKMSAYLSSPTTVVHLTTDTWTSSCQRVNYMVVTAHFIDDDWVMHKRIINLRPIDSHKGEDVGRELLDCIHSWGIKNVMSMTVDNATSNDKAIEFLIKKLPNMYDGGKHFQIRCMAHILNLIVKDGLKENSYHVECVQKAVRYVRHSTQRITKFKKCMKECGVESKKFLCGDCPTRWNSTHDLLKIAVALEEVFIKYELEDVSFGRDLGRVPEHSDFKVCKDVVNFLEKFKTKTELISASSKPLAHLFLREILDVDKHLREWETQVDFCLLGTEMRQKYDKYWGDFEKLNEFMYFAVLLDPTMKSAFIEHAFRKMVMYKNISEEMVEMKVRSLVKVVENKMEILFKMYKEKFDKFGFHEASQEVSNEDVVGGRDVGNDFLGEFLNVEGNNPVAMENELKRYLNEPKAPYTNGFDILHWWKQNALRFPIVSRMAKDILAIQISTVASESAFTTTGRVLDPYRTSLATPIVEALVCTQDWVRKSRKPIVDDVQDILNDDDIAIAMSIGHPVPALDSKPVETKSNKTSDEQDCPVAIFGLEIVMGRFMYIIGREKKMINKDQSLKTMGRIGWARDGNVGGIVGLPQVGQEVVGWAKANGPHA</sequence>
<keyword evidence="5" id="KW-0862">Zinc</keyword>
<dbReference type="InterPro" id="IPR036236">
    <property type="entry name" value="Znf_C2H2_sf"/>
</dbReference>
<organism evidence="13 14">
    <name type="scientific">Centaurea solstitialis</name>
    <name type="common">yellow star-thistle</name>
    <dbReference type="NCBI Taxonomy" id="347529"/>
    <lineage>
        <taxon>Eukaryota</taxon>
        <taxon>Viridiplantae</taxon>
        <taxon>Streptophyta</taxon>
        <taxon>Embryophyta</taxon>
        <taxon>Tracheophyta</taxon>
        <taxon>Spermatophyta</taxon>
        <taxon>Magnoliopsida</taxon>
        <taxon>eudicotyledons</taxon>
        <taxon>Gunneridae</taxon>
        <taxon>Pentapetalae</taxon>
        <taxon>asterids</taxon>
        <taxon>campanulids</taxon>
        <taxon>Asterales</taxon>
        <taxon>Asteraceae</taxon>
        <taxon>Carduoideae</taxon>
        <taxon>Cardueae</taxon>
        <taxon>Centaureinae</taxon>
        <taxon>Centaurea</taxon>
    </lineage>
</organism>
<comment type="subunit">
    <text evidence="2">Homodimer.</text>
</comment>
<evidence type="ECO:0000256" key="5">
    <source>
        <dbReference type="ARBA" id="ARBA00022833"/>
    </source>
</evidence>
<name>A0AA38U100_9ASTR</name>
<evidence type="ECO:0000256" key="6">
    <source>
        <dbReference type="ARBA" id="ARBA00023015"/>
    </source>
</evidence>
<dbReference type="SUPFAM" id="SSF53098">
    <property type="entry name" value="Ribonuclease H-like"/>
    <property type="match status" value="1"/>
</dbReference>
<keyword evidence="9" id="KW-0539">Nucleus</keyword>
<keyword evidence="7" id="KW-0238">DNA-binding</keyword>
<evidence type="ECO:0000313" key="13">
    <source>
        <dbReference type="EMBL" id="KAJ9565166.1"/>
    </source>
</evidence>
<dbReference type="PROSITE" id="PS50808">
    <property type="entry name" value="ZF_BED"/>
    <property type="match status" value="1"/>
</dbReference>
<accession>A0AA38U100</accession>
<evidence type="ECO:0000256" key="11">
    <source>
        <dbReference type="SAM" id="MobiDB-lite"/>
    </source>
</evidence>
<dbReference type="InterPro" id="IPR012337">
    <property type="entry name" value="RNaseH-like_sf"/>
</dbReference>
<dbReference type="SUPFAM" id="SSF57667">
    <property type="entry name" value="beta-beta-alpha zinc fingers"/>
    <property type="match status" value="1"/>
</dbReference>
<comment type="caution">
    <text evidence="13">The sequence shown here is derived from an EMBL/GenBank/DDBJ whole genome shotgun (WGS) entry which is preliminary data.</text>
</comment>
<gene>
    <name evidence="13" type="ORF">OSB04_001132</name>
</gene>
<evidence type="ECO:0000256" key="4">
    <source>
        <dbReference type="ARBA" id="ARBA00022771"/>
    </source>
</evidence>
<dbReference type="GO" id="GO:0003677">
    <property type="term" value="F:DNA binding"/>
    <property type="evidence" value="ECO:0007669"/>
    <property type="project" value="UniProtKB-KW"/>
</dbReference>
<dbReference type="EMBL" id="JARYMX010000001">
    <property type="protein sequence ID" value="KAJ9565166.1"/>
    <property type="molecule type" value="Genomic_DNA"/>
</dbReference>
<dbReference type="Proteomes" id="UP001172457">
    <property type="component" value="Chromosome 1"/>
</dbReference>
<keyword evidence="8" id="KW-0804">Transcription</keyword>
<evidence type="ECO:0000259" key="12">
    <source>
        <dbReference type="PROSITE" id="PS50808"/>
    </source>
</evidence>
<keyword evidence="4 10" id="KW-0863">Zinc-finger</keyword>
<dbReference type="GO" id="GO:0046983">
    <property type="term" value="F:protein dimerization activity"/>
    <property type="evidence" value="ECO:0007669"/>
    <property type="project" value="InterPro"/>
</dbReference>
<evidence type="ECO:0000256" key="8">
    <source>
        <dbReference type="ARBA" id="ARBA00023163"/>
    </source>
</evidence>
<dbReference type="Pfam" id="PF14372">
    <property type="entry name" value="hAT-like_RNase-H"/>
    <property type="match status" value="1"/>
</dbReference>
<evidence type="ECO:0000313" key="14">
    <source>
        <dbReference type="Proteomes" id="UP001172457"/>
    </source>
</evidence>
<keyword evidence="6" id="KW-0805">Transcription regulation</keyword>
<dbReference type="SUPFAM" id="SSF140996">
    <property type="entry name" value="Hermes dimerisation domain"/>
    <property type="match status" value="1"/>
</dbReference>
<dbReference type="InterPro" id="IPR025525">
    <property type="entry name" value="hAT-like_transposase_RNase-H"/>
</dbReference>
<dbReference type="InterPro" id="IPR052035">
    <property type="entry name" value="ZnF_BED_domain_contain"/>
</dbReference>
<keyword evidence="3" id="KW-0479">Metal-binding</keyword>
<evidence type="ECO:0000256" key="1">
    <source>
        <dbReference type="ARBA" id="ARBA00004123"/>
    </source>
</evidence>
<dbReference type="AlphaFoldDB" id="A0AA38U100"/>
<keyword evidence="14" id="KW-1185">Reference proteome</keyword>
<dbReference type="Pfam" id="PF02892">
    <property type="entry name" value="zf-BED"/>
    <property type="match status" value="1"/>
</dbReference>
<dbReference type="GO" id="GO:0008270">
    <property type="term" value="F:zinc ion binding"/>
    <property type="evidence" value="ECO:0007669"/>
    <property type="project" value="UniProtKB-KW"/>
</dbReference>
<dbReference type="GO" id="GO:0005634">
    <property type="term" value="C:nucleus"/>
    <property type="evidence" value="ECO:0007669"/>
    <property type="project" value="UniProtKB-SubCell"/>
</dbReference>
<dbReference type="SMART" id="SM00614">
    <property type="entry name" value="ZnF_BED"/>
    <property type="match status" value="1"/>
</dbReference>
<dbReference type="Pfam" id="PF05699">
    <property type="entry name" value="Dimer_Tnp_hAT"/>
    <property type="match status" value="1"/>
</dbReference>
<protein>
    <recommendedName>
        <fullName evidence="12">BED-type domain-containing protein</fullName>
    </recommendedName>
</protein>
<feature type="domain" description="BED-type" evidence="12">
    <location>
        <begin position="61"/>
        <end position="121"/>
    </location>
</feature>
<dbReference type="InterPro" id="IPR003656">
    <property type="entry name" value="Znf_BED"/>
</dbReference>
<evidence type="ECO:0000256" key="3">
    <source>
        <dbReference type="ARBA" id="ARBA00022723"/>
    </source>
</evidence>
<evidence type="ECO:0000256" key="9">
    <source>
        <dbReference type="ARBA" id="ARBA00023242"/>
    </source>
</evidence>
<dbReference type="PANTHER" id="PTHR46481:SF7">
    <property type="entry name" value="ZINC FINGER BED DOMAIN-CONTAINING PROTEIN RICESLEEPER 2-LIKE"/>
    <property type="match status" value="1"/>
</dbReference>
<evidence type="ECO:0000256" key="7">
    <source>
        <dbReference type="ARBA" id="ARBA00023125"/>
    </source>
</evidence>
<proteinExistence type="predicted"/>
<evidence type="ECO:0000256" key="10">
    <source>
        <dbReference type="PROSITE-ProRule" id="PRU00027"/>
    </source>
</evidence>
<dbReference type="PANTHER" id="PTHR46481">
    <property type="entry name" value="ZINC FINGER BED DOMAIN-CONTAINING PROTEIN 4"/>
    <property type="match status" value="1"/>
</dbReference>
<feature type="compositionally biased region" description="Basic and acidic residues" evidence="11">
    <location>
        <begin position="38"/>
        <end position="58"/>
    </location>
</feature>
<comment type="subcellular location">
    <subcellularLocation>
        <location evidence="1">Nucleus</location>
    </subcellularLocation>
</comment>
<evidence type="ECO:0000256" key="2">
    <source>
        <dbReference type="ARBA" id="ARBA00011738"/>
    </source>
</evidence>
<feature type="region of interest" description="Disordered" evidence="11">
    <location>
        <begin position="16"/>
        <end position="58"/>
    </location>
</feature>
<dbReference type="InterPro" id="IPR008906">
    <property type="entry name" value="HATC_C_dom"/>
</dbReference>
<reference evidence="13" key="1">
    <citation type="submission" date="2023-03" db="EMBL/GenBank/DDBJ databases">
        <title>Chromosome-scale reference genome and RAD-based genetic map of yellow starthistle (Centaurea solstitialis) reveal putative structural variation and QTLs associated with invader traits.</title>
        <authorList>
            <person name="Reatini B."/>
            <person name="Cang F.A."/>
            <person name="Jiang Q."/>
            <person name="Mckibben M.T.W."/>
            <person name="Barker M.S."/>
            <person name="Rieseberg L.H."/>
            <person name="Dlugosch K.M."/>
        </authorList>
    </citation>
    <scope>NUCLEOTIDE SEQUENCE</scope>
    <source>
        <strain evidence="13">CAN-66</strain>
        <tissue evidence="13">Leaf</tissue>
    </source>
</reference>